<dbReference type="EMBL" id="HF935655">
    <property type="protein sequence ID" value="CCX31841.1"/>
    <property type="molecule type" value="Genomic_DNA"/>
</dbReference>
<name>U4LUQ0_PYROM</name>
<evidence type="ECO:0000313" key="2">
    <source>
        <dbReference type="EMBL" id="CCX31841.1"/>
    </source>
</evidence>
<sequence>MKYNTPSFPDSIKHTNYKHRRVKVQPPNVDTMHSPIENAIRKLSDVLDPGHRHHHCSREKNYNALPLGGNRPIAAVAPLPPAEEKRHRRIRRRHRDEMISRGDHEASSTMERSGSDDSGTSHGSQRSTTSYHGSAMGIIINQSQPIPRTSIDGTESKTPLITATPPTPTPEEFIRRQREDLNHRNEQIRLDRRHRSNTNPDHHHMEPRSITHSENVKRHSQPVGDELPPYPVTPPGSEVNISTDYMTHTRRQRAATAPPVPLFNPPMIDRRESKGFRTSAVELPAREVRSSGRKGYEELYHTLRTFSTIFLIDDSPSMIHHWSSTRVAFENLATTALQYITDGVEVAFLNDYIGERNITRVYTKEDVRKCFEDTVLKGVTPIGDALDGVLKEYIDGYVEAKAAWSSPRLLSGDRFGNEGPTTTTTNHTRKRPKPLNIVILTDGIPTDDVESVIVSNARLLDSLNAPLSQVGIQFVQIGNEEGVREELKDLDDYIANVYGIRDMVDTTPYVEGDMGEGDWLQKALLGGVNRRVDKMG</sequence>
<dbReference type="InterPro" id="IPR036465">
    <property type="entry name" value="vWFA_dom_sf"/>
</dbReference>
<dbReference type="Gene3D" id="3.40.50.410">
    <property type="entry name" value="von Willebrand factor, type A domain"/>
    <property type="match status" value="1"/>
</dbReference>
<dbReference type="SUPFAM" id="SSF53300">
    <property type="entry name" value="vWA-like"/>
    <property type="match status" value="1"/>
</dbReference>
<evidence type="ECO:0000313" key="3">
    <source>
        <dbReference type="Proteomes" id="UP000018144"/>
    </source>
</evidence>
<dbReference type="Proteomes" id="UP000018144">
    <property type="component" value="Unassembled WGS sequence"/>
</dbReference>
<feature type="region of interest" description="Disordered" evidence="1">
    <location>
        <begin position="80"/>
        <end position="130"/>
    </location>
</feature>
<protein>
    <recommendedName>
        <fullName evidence="4">VWFA domain-containing protein</fullName>
    </recommendedName>
</protein>
<feature type="region of interest" description="Disordered" evidence="1">
    <location>
        <begin position="142"/>
        <end position="171"/>
    </location>
</feature>
<proteinExistence type="predicted"/>
<dbReference type="PANTHER" id="PTHR34706">
    <property type="entry name" value="SLR1338 PROTEIN"/>
    <property type="match status" value="1"/>
</dbReference>
<evidence type="ECO:0008006" key="4">
    <source>
        <dbReference type="Google" id="ProtNLM"/>
    </source>
</evidence>
<feature type="compositionally biased region" description="Basic and acidic residues" evidence="1">
    <location>
        <begin position="200"/>
        <end position="217"/>
    </location>
</feature>
<reference evidence="2 3" key="1">
    <citation type="journal article" date="2013" name="PLoS Genet.">
        <title>The genome and development-dependent transcriptomes of Pyronema confluens: a window into fungal evolution.</title>
        <authorList>
            <person name="Traeger S."/>
            <person name="Altegoer F."/>
            <person name="Freitag M."/>
            <person name="Gabaldon T."/>
            <person name="Kempken F."/>
            <person name="Kumar A."/>
            <person name="Marcet-Houben M."/>
            <person name="Poggeler S."/>
            <person name="Stajich J.E."/>
            <person name="Nowrousian M."/>
        </authorList>
    </citation>
    <scope>NUCLEOTIDE SEQUENCE [LARGE SCALE GENOMIC DNA]</scope>
    <source>
        <strain evidence="3">CBS 100304</strain>
        <tissue evidence="2">Vegetative mycelium</tissue>
    </source>
</reference>
<feature type="compositionally biased region" description="Polar residues" evidence="1">
    <location>
        <begin position="142"/>
        <end position="157"/>
    </location>
</feature>
<dbReference type="STRING" id="1076935.U4LUQ0"/>
<dbReference type="OrthoDB" id="2142040at2759"/>
<feature type="compositionally biased region" description="Basic and acidic residues" evidence="1">
    <location>
        <begin position="95"/>
        <end position="106"/>
    </location>
</feature>
<gene>
    <name evidence="2" type="ORF">PCON_11511</name>
</gene>
<accession>U4LUQ0</accession>
<dbReference type="eggNOG" id="ENOG502S247">
    <property type="taxonomic scope" value="Eukaryota"/>
</dbReference>
<dbReference type="OMA" id="ATIATKY"/>
<organism evidence="2 3">
    <name type="scientific">Pyronema omphalodes (strain CBS 100304)</name>
    <name type="common">Pyronema confluens</name>
    <dbReference type="NCBI Taxonomy" id="1076935"/>
    <lineage>
        <taxon>Eukaryota</taxon>
        <taxon>Fungi</taxon>
        <taxon>Dikarya</taxon>
        <taxon>Ascomycota</taxon>
        <taxon>Pezizomycotina</taxon>
        <taxon>Pezizomycetes</taxon>
        <taxon>Pezizales</taxon>
        <taxon>Pyronemataceae</taxon>
        <taxon>Pyronema</taxon>
    </lineage>
</organism>
<keyword evidence="3" id="KW-1185">Reference proteome</keyword>
<feature type="region of interest" description="Disordered" evidence="1">
    <location>
        <begin position="193"/>
        <end position="237"/>
    </location>
</feature>
<dbReference type="AlphaFoldDB" id="U4LUQ0"/>
<dbReference type="PANTHER" id="PTHR34706:SF1">
    <property type="entry name" value="VWFA DOMAIN-CONTAINING PROTEIN"/>
    <property type="match status" value="1"/>
</dbReference>
<evidence type="ECO:0000256" key="1">
    <source>
        <dbReference type="SAM" id="MobiDB-lite"/>
    </source>
</evidence>